<keyword evidence="14" id="KW-1185">Reference proteome</keyword>
<evidence type="ECO:0000256" key="2">
    <source>
        <dbReference type="ARBA" id="ARBA00003535"/>
    </source>
</evidence>
<dbReference type="PANTHER" id="PTHR42747:SF3">
    <property type="entry name" value="NITRONATE MONOOXYGENASE-RELATED"/>
    <property type="match status" value="1"/>
</dbReference>
<comment type="function">
    <text evidence="2">Nitronate monooxygenase that uses molecular oxygen to catalyze the oxidative denitrification of alkyl nitronates. Acts on propionate 3-nitronate (P3N), the presumed physiological substrate. Probably functions in the detoxification of P3N, a metabolic poison produced by plants and fungi as a defense mechanism.</text>
</comment>
<comment type="similarity">
    <text evidence="3">Belongs to the nitronate monooxygenase family. NMO class I subfamily.</text>
</comment>
<keyword evidence="9" id="KW-0560">Oxidoreductase</keyword>
<dbReference type="AlphaFoldDB" id="A0A3Q9QWF2"/>
<evidence type="ECO:0000256" key="12">
    <source>
        <dbReference type="ARBA" id="ARBA00049401"/>
    </source>
</evidence>
<dbReference type="EMBL" id="CP022572">
    <property type="protein sequence ID" value="AZU62053.1"/>
    <property type="molecule type" value="Genomic_DNA"/>
</dbReference>
<dbReference type="SUPFAM" id="SSF51412">
    <property type="entry name" value="Inosine monophosphate dehydrogenase (IMPDH)"/>
    <property type="match status" value="1"/>
</dbReference>
<reference evidence="13 14" key="1">
    <citation type="submission" date="2017-07" db="EMBL/GenBank/DDBJ databases">
        <title>The complete genome sequence of Bacillus mesonae strain H20-5, an efficient strain improving plant abiotic stress resistance.</title>
        <authorList>
            <person name="Kim S.Y."/>
            <person name="Song H."/>
            <person name="Sang M.K."/>
            <person name="Weon H.-Y."/>
            <person name="Song J."/>
        </authorList>
    </citation>
    <scope>NUCLEOTIDE SEQUENCE [LARGE SCALE GENOMIC DNA]</scope>
    <source>
        <strain evidence="13 14">H20-5</strain>
    </source>
</reference>
<evidence type="ECO:0000256" key="6">
    <source>
        <dbReference type="ARBA" id="ARBA00022630"/>
    </source>
</evidence>
<keyword evidence="5" id="KW-0216">Detoxification</keyword>
<evidence type="ECO:0000256" key="3">
    <source>
        <dbReference type="ARBA" id="ARBA00009881"/>
    </source>
</evidence>
<proteinExistence type="inferred from homology"/>
<evidence type="ECO:0000256" key="11">
    <source>
        <dbReference type="ARBA" id="ARBA00031155"/>
    </source>
</evidence>
<evidence type="ECO:0000256" key="1">
    <source>
        <dbReference type="ARBA" id="ARBA00001917"/>
    </source>
</evidence>
<accession>A0A3Q9QWF2</accession>
<gene>
    <name evidence="13" type="ORF">CHR53_12605</name>
</gene>
<evidence type="ECO:0000256" key="8">
    <source>
        <dbReference type="ARBA" id="ARBA00022741"/>
    </source>
</evidence>
<dbReference type="Pfam" id="PF03060">
    <property type="entry name" value="NMO"/>
    <property type="match status" value="1"/>
</dbReference>
<evidence type="ECO:0000256" key="9">
    <source>
        <dbReference type="ARBA" id="ARBA00023002"/>
    </source>
</evidence>
<dbReference type="GO" id="GO:0000166">
    <property type="term" value="F:nucleotide binding"/>
    <property type="evidence" value="ECO:0007669"/>
    <property type="project" value="UniProtKB-KW"/>
</dbReference>
<evidence type="ECO:0000256" key="10">
    <source>
        <dbReference type="ARBA" id="ARBA00023033"/>
    </source>
</evidence>
<evidence type="ECO:0000256" key="7">
    <source>
        <dbReference type="ARBA" id="ARBA00022643"/>
    </source>
</evidence>
<dbReference type="KEGG" id="nmk:CHR53_12605"/>
<dbReference type="InterPro" id="IPR013785">
    <property type="entry name" value="Aldolase_TIM"/>
</dbReference>
<dbReference type="GO" id="GO:0018580">
    <property type="term" value="F:nitronate monooxygenase activity"/>
    <property type="evidence" value="ECO:0007669"/>
    <property type="project" value="InterPro"/>
</dbReference>
<sequence>MLQNGLTRRLKIDYPIIQAPMAGGVTTSELVAAVSNAGGLGMIGAGYLSPDQLRNQIMEIKALTRKNFGVNLFVPNQYAVDEQKLKHSEKYLQTIESEIGIPTVTPSLPNYKQDKETFQQMVNIVLEENIPICSFTFGIPSEEIRTKLKENASIIIGTATTVQEAIMNEEAGMDAVVVQGSEAGGHRGTFAAGEQQSLIGLMSLIPQAADCLSIPIIAAGGIMDGRGLMAAQCLGAMGVQMGTAFLVCEESGANTLHKDAILEASEDQVVITKAFSGKMARGVNNLFIERLQKTEDDLPEYPLQNALTKGIRKAAAASKNPEYMSLWSGQSPRLAKKLTAQELIEKIINETLKLKNVLS</sequence>
<protein>
    <recommendedName>
        <fullName evidence="4">Probable nitronate monooxygenase</fullName>
    </recommendedName>
    <alternativeName>
        <fullName evidence="11">Propionate 3-nitronate monooxygenase</fullName>
    </alternativeName>
</protein>
<dbReference type="Gene3D" id="3.20.20.70">
    <property type="entry name" value="Aldolase class I"/>
    <property type="match status" value="1"/>
</dbReference>
<comment type="catalytic activity">
    <reaction evidence="12">
        <text>3 propionate 3-nitronate + 3 O2 + H2O = 3 3-oxopropanoate + 2 nitrate + nitrite + H2O2 + 3 H(+)</text>
        <dbReference type="Rhea" id="RHEA:57332"/>
        <dbReference type="ChEBI" id="CHEBI:15377"/>
        <dbReference type="ChEBI" id="CHEBI:15378"/>
        <dbReference type="ChEBI" id="CHEBI:15379"/>
        <dbReference type="ChEBI" id="CHEBI:16240"/>
        <dbReference type="ChEBI" id="CHEBI:16301"/>
        <dbReference type="ChEBI" id="CHEBI:17632"/>
        <dbReference type="ChEBI" id="CHEBI:33190"/>
        <dbReference type="ChEBI" id="CHEBI:136067"/>
    </reaction>
</comment>
<keyword evidence="10 13" id="KW-0503">Monooxygenase</keyword>
<keyword evidence="7" id="KW-0288">FMN</keyword>
<keyword evidence="6" id="KW-0285">Flavoprotein</keyword>
<dbReference type="InterPro" id="IPR004136">
    <property type="entry name" value="NMO"/>
</dbReference>
<dbReference type="Proteomes" id="UP000282892">
    <property type="component" value="Chromosome"/>
</dbReference>
<name>A0A3Q9QWF2_9BACI</name>
<dbReference type="STRING" id="1193713.GCA_001636315_04955"/>
<dbReference type="GO" id="GO:0009636">
    <property type="term" value="P:response to toxic substance"/>
    <property type="evidence" value="ECO:0007669"/>
    <property type="project" value="UniProtKB-KW"/>
</dbReference>
<organism evidence="13 14">
    <name type="scientific">Neobacillus mesonae</name>
    <dbReference type="NCBI Taxonomy" id="1193713"/>
    <lineage>
        <taxon>Bacteria</taxon>
        <taxon>Bacillati</taxon>
        <taxon>Bacillota</taxon>
        <taxon>Bacilli</taxon>
        <taxon>Bacillales</taxon>
        <taxon>Bacillaceae</taxon>
        <taxon>Neobacillus</taxon>
    </lineage>
</organism>
<dbReference type="FunFam" id="3.20.20.70:FF:000154">
    <property type="entry name" value="Probable nitronate monooxygenase"/>
    <property type="match status" value="1"/>
</dbReference>
<dbReference type="PANTHER" id="PTHR42747">
    <property type="entry name" value="NITRONATE MONOOXYGENASE-RELATED"/>
    <property type="match status" value="1"/>
</dbReference>
<comment type="cofactor">
    <cofactor evidence="1">
        <name>FMN</name>
        <dbReference type="ChEBI" id="CHEBI:58210"/>
    </cofactor>
</comment>
<dbReference type="CDD" id="cd04730">
    <property type="entry name" value="NPD_like"/>
    <property type="match status" value="1"/>
</dbReference>
<dbReference type="RefSeq" id="WP_127486786.1">
    <property type="nucleotide sequence ID" value="NZ_CP022572.1"/>
</dbReference>
<evidence type="ECO:0000313" key="14">
    <source>
        <dbReference type="Proteomes" id="UP000282892"/>
    </source>
</evidence>
<evidence type="ECO:0000256" key="5">
    <source>
        <dbReference type="ARBA" id="ARBA00022575"/>
    </source>
</evidence>
<evidence type="ECO:0000313" key="13">
    <source>
        <dbReference type="EMBL" id="AZU62053.1"/>
    </source>
</evidence>
<dbReference type="OrthoDB" id="9778912at2"/>
<keyword evidence="8" id="KW-0547">Nucleotide-binding</keyword>
<evidence type="ECO:0000256" key="4">
    <source>
        <dbReference type="ARBA" id="ARBA00013457"/>
    </source>
</evidence>